<sequence>MALTLRTVNLATLIVGSFFYGLYCVLFFISLYLLFLRQSIHNSSQPTPSHRIQKRAPAIFRSFLFTTAILLFVTVTCHWIIIVYRAFLAFGSEGDAEAFYYNNKHITFLLLDILLTVVTVIGDLPILYRLWIVWSKSKLVVVLPICSMLLLTAGGAVSTNVIKESNGVFSDPWLTANTVCTLITNLYCTVLIAWRVWRTTRMSVSSDNKLRKFLTIVVESAAIYAIWVIFFVVLYEVKSNLQSFAIETGPTVIGIVNALILTRVGLSWTSEPDRLSSTQLIFAALSQGNHGHSV</sequence>
<dbReference type="Proteomes" id="UP001218218">
    <property type="component" value="Unassembled WGS sequence"/>
</dbReference>
<feature type="transmembrane region" description="Helical" evidence="1">
    <location>
        <begin position="12"/>
        <end position="37"/>
    </location>
</feature>
<keyword evidence="1" id="KW-0472">Membrane</keyword>
<keyword evidence="3" id="KW-1185">Reference proteome</keyword>
<feature type="transmembrane region" description="Helical" evidence="1">
    <location>
        <begin position="241"/>
        <end position="261"/>
    </location>
</feature>
<keyword evidence="1" id="KW-1133">Transmembrane helix</keyword>
<organism evidence="2 3">
    <name type="scientific">Mycena albidolilacea</name>
    <dbReference type="NCBI Taxonomy" id="1033008"/>
    <lineage>
        <taxon>Eukaryota</taxon>
        <taxon>Fungi</taxon>
        <taxon>Dikarya</taxon>
        <taxon>Basidiomycota</taxon>
        <taxon>Agaricomycotina</taxon>
        <taxon>Agaricomycetes</taxon>
        <taxon>Agaricomycetidae</taxon>
        <taxon>Agaricales</taxon>
        <taxon>Marasmiineae</taxon>
        <taxon>Mycenaceae</taxon>
        <taxon>Mycena</taxon>
    </lineage>
</organism>
<accession>A0AAD6ZL22</accession>
<protein>
    <submittedName>
        <fullName evidence="2">Uncharacterized protein</fullName>
    </submittedName>
</protein>
<evidence type="ECO:0000313" key="2">
    <source>
        <dbReference type="EMBL" id="KAJ7327958.1"/>
    </source>
</evidence>
<comment type="caution">
    <text evidence="2">The sequence shown here is derived from an EMBL/GenBank/DDBJ whole genome shotgun (WGS) entry which is preliminary data.</text>
</comment>
<dbReference type="EMBL" id="JARIHO010000040">
    <property type="protein sequence ID" value="KAJ7327958.1"/>
    <property type="molecule type" value="Genomic_DNA"/>
</dbReference>
<name>A0AAD6ZL22_9AGAR</name>
<gene>
    <name evidence="2" type="ORF">DFH08DRAFT_884252</name>
</gene>
<evidence type="ECO:0000256" key="1">
    <source>
        <dbReference type="SAM" id="Phobius"/>
    </source>
</evidence>
<reference evidence="2" key="1">
    <citation type="submission" date="2023-03" db="EMBL/GenBank/DDBJ databases">
        <title>Massive genome expansion in bonnet fungi (Mycena s.s.) driven by repeated elements and novel gene families across ecological guilds.</title>
        <authorList>
            <consortium name="Lawrence Berkeley National Laboratory"/>
            <person name="Harder C.B."/>
            <person name="Miyauchi S."/>
            <person name="Viragh M."/>
            <person name="Kuo A."/>
            <person name="Thoen E."/>
            <person name="Andreopoulos B."/>
            <person name="Lu D."/>
            <person name="Skrede I."/>
            <person name="Drula E."/>
            <person name="Henrissat B."/>
            <person name="Morin E."/>
            <person name="Kohler A."/>
            <person name="Barry K."/>
            <person name="LaButti K."/>
            <person name="Morin E."/>
            <person name="Salamov A."/>
            <person name="Lipzen A."/>
            <person name="Mereny Z."/>
            <person name="Hegedus B."/>
            <person name="Baldrian P."/>
            <person name="Stursova M."/>
            <person name="Weitz H."/>
            <person name="Taylor A."/>
            <person name="Grigoriev I.V."/>
            <person name="Nagy L.G."/>
            <person name="Martin F."/>
            <person name="Kauserud H."/>
        </authorList>
    </citation>
    <scope>NUCLEOTIDE SEQUENCE</scope>
    <source>
        <strain evidence="2">CBHHK002</strain>
    </source>
</reference>
<dbReference type="AlphaFoldDB" id="A0AAD6ZL22"/>
<feature type="transmembrane region" description="Helical" evidence="1">
    <location>
        <begin position="139"/>
        <end position="162"/>
    </location>
</feature>
<feature type="transmembrane region" description="Helical" evidence="1">
    <location>
        <begin position="174"/>
        <end position="194"/>
    </location>
</feature>
<feature type="transmembrane region" description="Helical" evidence="1">
    <location>
        <begin position="58"/>
        <end position="86"/>
    </location>
</feature>
<evidence type="ECO:0000313" key="3">
    <source>
        <dbReference type="Proteomes" id="UP001218218"/>
    </source>
</evidence>
<feature type="transmembrane region" description="Helical" evidence="1">
    <location>
        <begin position="214"/>
        <end position="235"/>
    </location>
</feature>
<feature type="transmembrane region" description="Helical" evidence="1">
    <location>
        <begin position="106"/>
        <end position="127"/>
    </location>
</feature>
<proteinExistence type="predicted"/>
<keyword evidence="1" id="KW-0812">Transmembrane</keyword>